<evidence type="ECO:0000256" key="2">
    <source>
        <dbReference type="ARBA" id="ARBA00023284"/>
    </source>
</evidence>
<dbReference type="GO" id="GO:0045454">
    <property type="term" value="P:cell redox homeostasis"/>
    <property type="evidence" value="ECO:0007669"/>
    <property type="project" value="TreeGrafter"/>
</dbReference>
<organism evidence="3 4">
    <name type="scientific">Asparagus officinalis</name>
    <name type="common">Garden asparagus</name>
    <dbReference type="NCBI Taxonomy" id="4686"/>
    <lineage>
        <taxon>Eukaryota</taxon>
        <taxon>Viridiplantae</taxon>
        <taxon>Streptophyta</taxon>
        <taxon>Embryophyta</taxon>
        <taxon>Tracheophyta</taxon>
        <taxon>Spermatophyta</taxon>
        <taxon>Magnoliopsida</taxon>
        <taxon>Liliopsida</taxon>
        <taxon>Asparagales</taxon>
        <taxon>Asparagaceae</taxon>
        <taxon>Asparagoideae</taxon>
        <taxon>Asparagus</taxon>
    </lineage>
</organism>
<evidence type="ECO:0000313" key="4">
    <source>
        <dbReference type="Proteomes" id="UP000243459"/>
    </source>
</evidence>
<dbReference type="EMBL" id="CM007387">
    <property type="protein sequence ID" value="ONK63977.1"/>
    <property type="molecule type" value="Genomic_DNA"/>
</dbReference>
<accession>A0A5P1EFH9</accession>
<gene>
    <name evidence="3" type="ORF">A4U43_C07F20850</name>
</gene>
<dbReference type="SUPFAM" id="SSF52833">
    <property type="entry name" value="Thioredoxin-like"/>
    <property type="match status" value="1"/>
</dbReference>
<dbReference type="Gramene" id="ONK63977">
    <property type="protein sequence ID" value="ONK63977"/>
    <property type="gene ID" value="A4U43_C07F20850"/>
</dbReference>
<evidence type="ECO:0000313" key="3">
    <source>
        <dbReference type="EMBL" id="ONK63977.1"/>
    </source>
</evidence>
<sequence>MASSSDEEVQDPQSVTSIYYVDDVENNVDDLENDADPLCAICDDGGSGLNLCPQSYEVVGENKQSKQDEIISTQHLVDSLLDARDNLVIVDFYSPGWRLQSFASKELYPNATFLMVNYEERRSMCQSLHIDVLPFFRFYGGARSRVSSFSCTNATIKKFKDALGKHGAERCSLGPTKGLEESELMSLASNKGSNFSYPLRSLLPGDFSFYSDCEGRTDVAMASLH</sequence>
<name>A0A5P1EFH9_ASPOF</name>
<keyword evidence="2" id="KW-0676">Redox-active center</keyword>
<evidence type="ECO:0000256" key="1">
    <source>
        <dbReference type="ARBA" id="ARBA00008987"/>
    </source>
</evidence>
<dbReference type="GO" id="GO:0009507">
    <property type="term" value="C:chloroplast"/>
    <property type="evidence" value="ECO:0007669"/>
    <property type="project" value="TreeGrafter"/>
</dbReference>
<evidence type="ECO:0008006" key="5">
    <source>
        <dbReference type="Google" id="ProtNLM"/>
    </source>
</evidence>
<dbReference type="AlphaFoldDB" id="A0A5P1EFH9"/>
<dbReference type="PANTHER" id="PTHR43601">
    <property type="entry name" value="THIOREDOXIN, MITOCHONDRIAL"/>
    <property type="match status" value="1"/>
</dbReference>
<reference evidence="4" key="1">
    <citation type="journal article" date="2017" name="Nat. Commun.">
        <title>The asparagus genome sheds light on the origin and evolution of a young Y chromosome.</title>
        <authorList>
            <person name="Harkess A."/>
            <person name="Zhou J."/>
            <person name="Xu C."/>
            <person name="Bowers J.E."/>
            <person name="Van der Hulst R."/>
            <person name="Ayyampalayam S."/>
            <person name="Mercati F."/>
            <person name="Riccardi P."/>
            <person name="McKain M.R."/>
            <person name="Kakrana A."/>
            <person name="Tang H."/>
            <person name="Ray J."/>
            <person name="Groenendijk J."/>
            <person name="Arikit S."/>
            <person name="Mathioni S.M."/>
            <person name="Nakano M."/>
            <person name="Shan H."/>
            <person name="Telgmann-Rauber A."/>
            <person name="Kanno A."/>
            <person name="Yue Z."/>
            <person name="Chen H."/>
            <person name="Li W."/>
            <person name="Chen Y."/>
            <person name="Xu X."/>
            <person name="Zhang Y."/>
            <person name="Luo S."/>
            <person name="Chen H."/>
            <person name="Gao J."/>
            <person name="Mao Z."/>
            <person name="Pires J.C."/>
            <person name="Luo M."/>
            <person name="Kudrna D."/>
            <person name="Wing R.A."/>
            <person name="Meyers B.C."/>
            <person name="Yi K."/>
            <person name="Kong H."/>
            <person name="Lavrijsen P."/>
            <person name="Sunseri F."/>
            <person name="Falavigna A."/>
            <person name="Ye Y."/>
            <person name="Leebens-Mack J.H."/>
            <person name="Chen G."/>
        </authorList>
    </citation>
    <scope>NUCLEOTIDE SEQUENCE [LARGE SCALE GENOMIC DNA]</scope>
    <source>
        <strain evidence="4">cv. DH0086</strain>
    </source>
</reference>
<dbReference type="PANTHER" id="PTHR43601:SF31">
    <property type="entry name" value="THIOREDOXIN-LIKE 1-3, CHLOROPLASTIC"/>
    <property type="match status" value="1"/>
</dbReference>
<comment type="similarity">
    <text evidence="1">Belongs to the thioredoxin family.</text>
</comment>
<proteinExistence type="inferred from homology"/>
<protein>
    <recommendedName>
        <fullName evidence="5">Thioredoxin domain-containing protein</fullName>
    </recommendedName>
</protein>
<dbReference type="CDD" id="cd02947">
    <property type="entry name" value="TRX_family"/>
    <property type="match status" value="1"/>
</dbReference>
<keyword evidence="4" id="KW-1185">Reference proteome</keyword>
<dbReference type="Proteomes" id="UP000243459">
    <property type="component" value="Chromosome 7"/>
</dbReference>
<dbReference type="InterPro" id="IPR036249">
    <property type="entry name" value="Thioredoxin-like_sf"/>
</dbReference>